<name>A0A844EJM3_9LACO</name>
<protein>
    <submittedName>
        <fullName evidence="1">Phage tail protein</fullName>
    </submittedName>
</protein>
<evidence type="ECO:0000313" key="1">
    <source>
        <dbReference type="EMBL" id="MSE19738.1"/>
    </source>
</evidence>
<dbReference type="InterPro" id="IPR018989">
    <property type="entry name" value="DUF2001"/>
</dbReference>
<comment type="caution">
    <text evidence="1">The sequence shown here is derived from an EMBL/GenBank/DDBJ whole genome shotgun (WGS) entry which is preliminary data.</text>
</comment>
<accession>A0A844EJM3</accession>
<gene>
    <name evidence="1" type="ORF">GKC44_00360</name>
</gene>
<dbReference type="Proteomes" id="UP000491237">
    <property type="component" value="Unassembled WGS sequence"/>
</dbReference>
<dbReference type="EMBL" id="WKKY01000002">
    <property type="protein sequence ID" value="MSE19738.1"/>
    <property type="molecule type" value="Genomic_DNA"/>
</dbReference>
<dbReference type="InterPro" id="IPR038628">
    <property type="entry name" value="XkdM-like_sf"/>
</dbReference>
<reference evidence="1 2" key="1">
    <citation type="submission" date="2019-11" db="EMBL/GenBank/DDBJ databases">
        <title>Draft Genome Sequence of Plant Growth-Promoting Rhizosphere-Associated Bacteria.</title>
        <authorList>
            <person name="Vasilyev I.Y."/>
            <person name="Radchenko V."/>
            <person name="Ilnitskaya E.V."/>
        </authorList>
    </citation>
    <scope>NUCLEOTIDE SEQUENCE [LARGE SCALE GENOMIC DNA]</scope>
    <source>
        <strain evidence="1 2">VRA_07sq_f</strain>
    </source>
</reference>
<organism evidence="1 2">
    <name type="scientific">Lentilactobacillus parabuchneri</name>
    <dbReference type="NCBI Taxonomy" id="152331"/>
    <lineage>
        <taxon>Bacteria</taxon>
        <taxon>Bacillati</taxon>
        <taxon>Bacillota</taxon>
        <taxon>Bacilli</taxon>
        <taxon>Lactobacillales</taxon>
        <taxon>Lactobacillaceae</taxon>
        <taxon>Lentilactobacillus</taxon>
    </lineage>
</organism>
<dbReference type="RefSeq" id="WP_343509578.1">
    <property type="nucleotide sequence ID" value="NZ_JBAPMB010000018.1"/>
</dbReference>
<dbReference type="SUPFAM" id="SSF69279">
    <property type="entry name" value="Phage tail proteins"/>
    <property type="match status" value="1"/>
</dbReference>
<dbReference type="Gene3D" id="2.30.110.40">
    <property type="entry name" value="Phage tail tube protein"/>
    <property type="match status" value="1"/>
</dbReference>
<dbReference type="Pfam" id="PF09393">
    <property type="entry name" value="DUF2001"/>
    <property type="match status" value="1"/>
</dbReference>
<dbReference type="AlphaFoldDB" id="A0A844EJM3"/>
<proteinExistence type="predicted"/>
<evidence type="ECO:0000313" key="2">
    <source>
        <dbReference type="Proteomes" id="UP000491237"/>
    </source>
</evidence>
<sequence>MAYNPDESESIVGKYLNGRDTISTKDATIFVTMDGNIWPMIECNQFKAKLEKNKEDVQTLGSRWKHKKTTSVEGTGTLGGYVITSMWLEHALPYIKGGKDLYFQATCSIEDPTSAAGKQTFQLDDVNLDDVPFADFEADDDVMQWESDFTFEGIHLVEPFTGFKNA</sequence>